<protein>
    <submittedName>
        <fullName evidence="1">Uncharacterized protein</fullName>
    </submittedName>
</protein>
<keyword evidence="2" id="KW-1185">Reference proteome</keyword>
<proteinExistence type="predicted"/>
<reference evidence="1" key="1">
    <citation type="submission" date="2020-10" db="EMBL/GenBank/DDBJ databases">
        <authorList>
            <person name="Castelo-Branco R."/>
            <person name="Eusebio N."/>
            <person name="Adriana R."/>
            <person name="Vieira A."/>
            <person name="Brugerolle De Fraissinette N."/>
            <person name="Rezende De Castro R."/>
            <person name="Schneider M.P."/>
            <person name="Vasconcelos V."/>
            <person name="Leao P.N."/>
        </authorList>
    </citation>
    <scope>NUCLEOTIDE SEQUENCE</scope>
    <source>
        <strain evidence="1">LEGE 11479</strain>
    </source>
</reference>
<dbReference type="RefSeq" id="WP_193995189.1">
    <property type="nucleotide sequence ID" value="NZ_JADEXP010000255.1"/>
</dbReference>
<evidence type="ECO:0000313" key="2">
    <source>
        <dbReference type="Proteomes" id="UP000615026"/>
    </source>
</evidence>
<organism evidence="1 2">
    <name type="scientific">Leptolyngbya cf. ectocarpi LEGE 11479</name>
    <dbReference type="NCBI Taxonomy" id="1828722"/>
    <lineage>
        <taxon>Bacteria</taxon>
        <taxon>Bacillati</taxon>
        <taxon>Cyanobacteriota</taxon>
        <taxon>Cyanophyceae</taxon>
        <taxon>Leptolyngbyales</taxon>
        <taxon>Leptolyngbyaceae</taxon>
        <taxon>Leptolyngbya group</taxon>
        <taxon>Leptolyngbya</taxon>
    </lineage>
</organism>
<evidence type="ECO:0000313" key="1">
    <source>
        <dbReference type="EMBL" id="MBE9069277.1"/>
    </source>
</evidence>
<dbReference type="Proteomes" id="UP000615026">
    <property type="component" value="Unassembled WGS sequence"/>
</dbReference>
<name>A0A929FBM9_LEPEC</name>
<accession>A0A929FBM9</accession>
<sequence length="101" mass="10833">MSPNQEAVATAIAVLLSTTPETCLGQLLKVCLAAKVDGDVRGKTQDLLQNPGNLAHWVQEIIGDDGQYTPAEWQALGEMDLLNNVETFAKALLTEIDALNV</sequence>
<gene>
    <name evidence="1" type="ORF">IQ260_21780</name>
</gene>
<comment type="caution">
    <text evidence="1">The sequence shown here is derived from an EMBL/GenBank/DDBJ whole genome shotgun (WGS) entry which is preliminary data.</text>
</comment>
<dbReference type="AlphaFoldDB" id="A0A929FBM9"/>
<dbReference type="EMBL" id="JADEXP010000255">
    <property type="protein sequence ID" value="MBE9069277.1"/>
    <property type="molecule type" value="Genomic_DNA"/>
</dbReference>